<evidence type="ECO:0000313" key="2">
    <source>
        <dbReference type="Proteomes" id="UP000095281"/>
    </source>
</evidence>
<feature type="compositionally biased region" description="Low complexity" evidence="1">
    <location>
        <begin position="1"/>
        <end position="14"/>
    </location>
</feature>
<accession>A0A1I8BXU9</accession>
<dbReference type="AlphaFoldDB" id="A0A1I8BXU9"/>
<dbReference type="Proteomes" id="UP000095281">
    <property type="component" value="Unplaced"/>
</dbReference>
<evidence type="ECO:0000313" key="3">
    <source>
        <dbReference type="WBParaSite" id="MhA1_Contig770.frz3.gene12"/>
    </source>
</evidence>
<protein>
    <submittedName>
        <fullName evidence="3">Uncharacterized protein</fullName>
    </submittedName>
</protein>
<name>A0A1I8BXU9_MELHA</name>
<sequence>MPEGENLQQQNFGNKNKKEEEKTEEEDQQKMKNNFSFQKFPMPLEGGRGGGIYQSRWSNRLQLQTKSRLSRPNTPPQHNLNKSYIYHRRSLAITPSLPSKNEFSNLNQQKQPIAIFVTEFIGKFTDSIKPLNNQLIKYNDISLYFEKLLNEFNIPFHSDQEQTFCLLSAFEDNLQIFPFVFDELNNNQNNTTTISLNNSPFKKLFLIKSKQILTISRSQKEEKMFGILTNSKENIFEFFLFKTLQENLQQHSEHLKISELLNIKCRKEFFDNKNESIKTTKINCLEFTSDCSRIVANIRFLAFKNSSNNSSPSSSPTSTSPSISPLKEKIKNKIIYKFLKSIGLVNSLEINYNFDDSDETCQNTSTESIANSGDLCDPEEIFEGNCSFEGVRVFK</sequence>
<dbReference type="WBParaSite" id="MhA1_Contig770.frz3.gene12">
    <property type="protein sequence ID" value="MhA1_Contig770.frz3.gene12"/>
    <property type="gene ID" value="MhA1_Contig770.frz3.gene12"/>
</dbReference>
<proteinExistence type="predicted"/>
<organism evidence="2 3">
    <name type="scientific">Meloidogyne hapla</name>
    <name type="common">Root-knot nematode worm</name>
    <dbReference type="NCBI Taxonomy" id="6305"/>
    <lineage>
        <taxon>Eukaryota</taxon>
        <taxon>Metazoa</taxon>
        <taxon>Ecdysozoa</taxon>
        <taxon>Nematoda</taxon>
        <taxon>Chromadorea</taxon>
        <taxon>Rhabditida</taxon>
        <taxon>Tylenchina</taxon>
        <taxon>Tylenchomorpha</taxon>
        <taxon>Tylenchoidea</taxon>
        <taxon>Meloidogynidae</taxon>
        <taxon>Meloidogyninae</taxon>
        <taxon>Meloidogyne</taxon>
    </lineage>
</organism>
<feature type="region of interest" description="Disordered" evidence="1">
    <location>
        <begin position="1"/>
        <end position="43"/>
    </location>
</feature>
<reference evidence="3" key="1">
    <citation type="submission" date="2016-11" db="UniProtKB">
        <authorList>
            <consortium name="WormBaseParasite"/>
        </authorList>
    </citation>
    <scope>IDENTIFICATION</scope>
</reference>
<evidence type="ECO:0000256" key="1">
    <source>
        <dbReference type="SAM" id="MobiDB-lite"/>
    </source>
</evidence>
<keyword evidence="2" id="KW-1185">Reference proteome</keyword>